<evidence type="ECO:0000313" key="11">
    <source>
        <dbReference type="Proteomes" id="UP000006250"/>
    </source>
</evidence>
<dbReference type="Proteomes" id="UP000006250">
    <property type="component" value="Unassembled WGS sequence"/>
</dbReference>
<evidence type="ECO:0000256" key="3">
    <source>
        <dbReference type="ARBA" id="ARBA00022553"/>
    </source>
</evidence>
<evidence type="ECO:0000256" key="5">
    <source>
        <dbReference type="ARBA" id="ARBA00022741"/>
    </source>
</evidence>
<dbReference type="PANTHER" id="PTHR43065">
    <property type="entry name" value="SENSOR HISTIDINE KINASE"/>
    <property type="match status" value="1"/>
</dbReference>
<evidence type="ECO:0000256" key="1">
    <source>
        <dbReference type="ARBA" id="ARBA00000085"/>
    </source>
</evidence>
<sequence length="367" mass="39365">MLTFAHSTYFHDLLGGFSAGVVIANSKGLVYASNPAAATLLGETPQSLADPAEAKAIIARSDTPRGLAHFLAAPIKHGRKPAPITFTYRHPDGTLRHFRLSCSLLLENEKIFGILFEIDDMTEIFALHARERDMLLGIHAVQQERIESLGRFSLAVAHQIRNPLMIIGGFTGRLLRRHPEGDPDAEALAMILDGARRLESVVRAVSSYAKRRPAVPVMADTADLAMRAMETARSRTGCNAPFTVDAAVGLARLDAELTVETLAELLANALEACDAAEEGMISVRARREGETLVLAVEDRGPGVAADIRPFIFDPFFTTKAVGVGMGLCIAKRNAEELGGVLRVVERPGGGCLAELTLPDVPAESAKA</sequence>
<evidence type="ECO:0000256" key="8">
    <source>
        <dbReference type="ARBA" id="ARBA00023012"/>
    </source>
</evidence>
<dbReference type="InterPro" id="IPR005467">
    <property type="entry name" value="His_kinase_dom"/>
</dbReference>
<dbReference type="SUPFAM" id="SSF47384">
    <property type="entry name" value="Homodimeric domain of signal transducing histidine kinase"/>
    <property type="match status" value="1"/>
</dbReference>
<gene>
    <name evidence="10" type="ORF">DesfrDRAFT_3437</name>
</gene>
<dbReference type="RefSeq" id="WP_005995971.1">
    <property type="nucleotide sequence ID" value="NZ_AECZ01000032.1"/>
</dbReference>
<proteinExistence type="predicted"/>
<feature type="domain" description="Histidine kinase" evidence="9">
    <location>
        <begin position="155"/>
        <end position="361"/>
    </location>
</feature>
<accession>E1K0N7</accession>
<dbReference type="Gene3D" id="3.30.450.20">
    <property type="entry name" value="PAS domain"/>
    <property type="match status" value="1"/>
</dbReference>
<dbReference type="EC" id="2.7.13.3" evidence="2"/>
<dbReference type="PANTHER" id="PTHR43065:SF10">
    <property type="entry name" value="PEROXIDE STRESS-ACTIVATED HISTIDINE KINASE MAK3"/>
    <property type="match status" value="1"/>
</dbReference>
<reference evidence="10 11" key="1">
    <citation type="submission" date="2010-08" db="EMBL/GenBank/DDBJ databases">
        <title>The draft genome of Desulfovibrio fructosovorans JJ.</title>
        <authorList>
            <consortium name="US DOE Joint Genome Institute (JGI-PGF)"/>
            <person name="Lucas S."/>
            <person name="Copeland A."/>
            <person name="Lapidus A."/>
            <person name="Cheng J.-F."/>
            <person name="Bruce D."/>
            <person name="Goodwin L."/>
            <person name="Pitluck S."/>
            <person name="Land M.L."/>
            <person name="Hauser L."/>
            <person name="Chang Y.-J."/>
            <person name="Jeffries C."/>
            <person name="Wall J.D."/>
            <person name="Stahl D.A."/>
            <person name="Arkin A.P."/>
            <person name="Dehal P."/>
            <person name="Stolyar S.M."/>
            <person name="Hazen T.C."/>
            <person name="Woyke T.J."/>
        </authorList>
    </citation>
    <scope>NUCLEOTIDE SEQUENCE [LARGE SCALE GENOMIC DNA]</scope>
    <source>
        <strain evidence="10 11">JJ</strain>
    </source>
</reference>
<dbReference type="Gene3D" id="3.30.565.10">
    <property type="entry name" value="Histidine kinase-like ATPase, C-terminal domain"/>
    <property type="match status" value="1"/>
</dbReference>
<dbReference type="InterPro" id="IPR035965">
    <property type="entry name" value="PAS-like_dom_sf"/>
</dbReference>
<keyword evidence="7" id="KW-0067">ATP-binding</keyword>
<dbReference type="InterPro" id="IPR003594">
    <property type="entry name" value="HATPase_dom"/>
</dbReference>
<evidence type="ECO:0000256" key="4">
    <source>
        <dbReference type="ARBA" id="ARBA00022679"/>
    </source>
</evidence>
<evidence type="ECO:0000256" key="2">
    <source>
        <dbReference type="ARBA" id="ARBA00012438"/>
    </source>
</evidence>
<evidence type="ECO:0000256" key="6">
    <source>
        <dbReference type="ARBA" id="ARBA00022777"/>
    </source>
</evidence>
<keyword evidence="5" id="KW-0547">Nucleotide-binding</keyword>
<keyword evidence="4" id="KW-0808">Transferase</keyword>
<evidence type="ECO:0000256" key="7">
    <source>
        <dbReference type="ARBA" id="ARBA00022840"/>
    </source>
</evidence>
<evidence type="ECO:0000313" key="10">
    <source>
        <dbReference type="EMBL" id="EFL49801.1"/>
    </source>
</evidence>
<name>E1K0N7_SOLFR</name>
<dbReference type="InterPro" id="IPR036097">
    <property type="entry name" value="HisK_dim/P_sf"/>
</dbReference>
<dbReference type="InterPro" id="IPR003661">
    <property type="entry name" value="HisK_dim/P_dom"/>
</dbReference>
<keyword evidence="3" id="KW-0597">Phosphoprotein</keyword>
<organism evidence="10 11">
    <name type="scientific">Solidesulfovibrio fructosivorans JJ]</name>
    <dbReference type="NCBI Taxonomy" id="596151"/>
    <lineage>
        <taxon>Bacteria</taxon>
        <taxon>Pseudomonadati</taxon>
        <taxon>Thermodesulfobacteriota</taxon>
        <taxon>Desulfovibrionia</taxon>
        <taxon>Desulfovibrionales</taxon>
        <taxon>Desulfovibrionaceae</taxon>
        <taxon>Solidesulfovibrio</taxon>
    </lineage>
</organism>
<dbReference type="PROSITE" id="PS50109">
    <property type="entry name" value="HIS_KIN"/>
    <property type="match status" value="1"/>
</dbReference>
<keyword evidence="6 10" id="KW-0418">Kinase</keyword>
<dbReference type="SMART" id="SM00387">
    <property type="entry name" value="HATPase_c"/>
    <property type="match status" value="1"/>
</dbReference>
<evidence type="ECO:0000259" key="9">
    <source>
        <dbReference type="PROSITE" id="PS50109"/>
    </source>
</evidence>
<dbReference type="Gene3D" id="1.10.287.130">
    <property type="match status" value="1"/>
</dbReference>
<dbReference type="SUPFAM" id="SSF55785">
    <property type="entry name" value="PYP-like sensor domain (PAS domain)"/>
    <property type="match status" value="1"/>
</dbReference>
<dbReference type="InterPro" id="IPR036890">
    <property type="entry name" value="HATPase_C_sf"/>
</dbReference>
<dbReference type="EMBL" id="AECZ01000032">
    <property type="protein sequence ID" value="EFL49801.1"/>
    <property type="molecule type" value="Genomic_DNA"/>
</dbReference>
<dbReference type="AlphaFoldDB" id="E1K0N7"/>
<dbReference type="Pfam" id="PF00512">
    <property type="entry name" value="HisKA"/>
    <property type="match status" value="1"/>
</dbReference>
<dbReference type="SUPFAM" id="SSF55874">
    <property type="entry name" value="ATPase domain of HSP90 chaperone/DNA topoisomerase II/histidine kinase"/>
    <property type="match status" value="1"/>
</dbReference>
<protein>
    <recommendedName>
        <fullName evidence="2">histidine kinase</fullName>
        <ecNumber evidence="2">2.7.13.3</ecNumber>
    </recommendedName>
</protein>
<keyword evidence="8" id="KW-0902">Two-component regulatory system</keyword>
<dbReference type="GO" id="GO:0005524">
    <property type="term" value="F:ATP binding"/>
    <property type="evidence" value="ECO:0007669"/>
    <property type="project" value="UniProtKB-KW"/>
</dbReference>
<dbReference type="SMART" id="SM00388">
    <property type="entry name" value="HisKA"/>
    <property type="match status" value="1"/>
</dbReference>
<dbReference type="GO" id="GO:0000155">
    <property type="term" value="F:phosphorelay sensor kinase activity"/>
    <property type="evidence" value="ECO:0007669"/>
    <property type="project" value="InterPro"/>
</dbReference>
<dbReference type="PRINTS" id="PR00344">
    <property type="entry name" value="BCTRLSENSOR"/>
</dbReference>
<comment type="catalytic activity">
    <reaction evidence="1">
        <text>ATP + protein L-histidine = ADP + protein N-phospho-L-histidine.</text>
        <dbReference type="EC" id="2.7.13.3"/>
    </reaction>
</comment>
<dbReference type="STRING" id="596151.DesfrDRAFT_3437"/>
<dbReference type="InterPro" id="IPR004358">
    <property type="entry name" value="Sig_transdc_His_kin-like_C"/>
</dbReference>
<dbReference type="CDD" id="cd00082">
    <property type="entry name" value="HisKA"/>
    <property type="match status" value="1"/>
</dbReference>
<keyword evidence="11" id="KW-1185">Reference proteome</keyword>
<dbReference type="Pfam" id="PF02518">
    <property type="entry name" value="HATPase_c"/>
    <property type="match status" value="1"/>
</dbReference>
<comment type="caution">
    <text evidence="10">The sequence shown here is derived from an EMBL/GenBank/DDBJ whole genome shotgun (WGS) entry which is preliminary data.</text>
</comment>
<dbReference type="eggNOG" id="COG5000">
    <property type="taxonomic scope" value="Bacteria"/>
</dbReference>
<dbReference type="OrthoDB" id="5448087at2"/>